<dbReference type="Proteomes" id="UP001437460">
    <property type="component" value="Unassembled WGS sequence"/>
</dbReference>
<accession>A0ABV1HH46</accession>
<protein>
    <recommendedName>
        <fullName evidence="6">Transcription antitermination protein NusB</fullName>
    </recommendedName>
    <alternativeName>
        <fullName evidence="6">Antitermination factor NusB</fullName>
    </alternativeName>
</protein>
<dbReference type="InterPro" id="IPR011605">
    <property type="entry name" value="NusB_fam"/>
</dbReference>
<keyword evidence="9" id="KW-1185">Reference proteome</keyword>
<organism evidence="8 9">
    <name type="scientific">Ventrimonas faecis</name>
    <dbReference type="NCBI Taxonomy" id="3133170"/>
    <lineage>
        <taxon>Bacteria</taxon>
        <taxon>Bacillati</taxon>
        <taxon>Bacillota</taxon>
        <taxon>Clostridia</taxon>
        <taxon>Lachnospirales</taxon>
        <taxon>Lachnospiraceae</taxon>
        <taxon>Ventrimonas</taxon>
    </lineage>
</organism>
<proteinExistence type="inferred from homology"/>
<reference evidence="8 9" key="1">
    <citation type="submission" date="2024-03" db="EMBL/GenBank/DDBJ databases">
        <title>Human intestinal bacterial collection.</title>
        <authorList>
            <person name="Pauvert C."/>
            <person name="Hitch T.C.A."/>
            <person name="Clavel T."/>
        </authorList>
    </citation>
    <scope>NUCLEOTIDE SEQUENCE [LARGE SCALE GENOMIC DNA]</scope>
    <source>
        <strain evidence="8 9">CLA-AP-H27</strain>
    </source>
</reference>
<evidence type="ECO:0000256" key="2">
    <source>
        <dbReference type="ARBA" id="ARBA00022814"/>
    </source>
</evidence>
<dbReference type="EMBL" id="JBBMFJ010000001">
    <property type="protein sequence ID" value="MEQ2561635.1"/>
    <property type="molecule type" value="Genomic_DNA"/>
</dbReference>
<comment type="caution">
    <text evidence="8">The sequence shown here is derived from an EMBL/GenBank/DDBJ whole genome shotgun (WGS) entry which is preliminary data.</text>
</comment>
<evidence type="ECO:0000313" key="9">
    <source>
        <dbReference type="Proteomes" id="UP001437460"/>
    </source>
</evidence>
<comment type="similarity">
    <text evidence="1 6">Belongs to the NusB family.</text>
</comment>
<evidence type="ECO:0000259" key="7">
    <source>
        <dbReference type="Pfam" id="PF01029"/>
    </source>
</evidence>
<evidence type="ECO:0000313" key="8">
    <source>
        <dbReference type="EMBL" id="MEQ2561635.1"/>
    </source>
</evidence>
<evidence type="ECO:0000256" key="5">
    <source>
        <dbReference type="ARBA" id="ARBA00023163"/>
    </source>
</evidence>
<dbReference type="Pfam" id="PF01029">
    <property type="entry name" value="NusB"/>
    <property type="match status" value="1"/>
</dbReference>
<dbReference type="PANTHER" id="PTHR11078:SF3">
    <property type="entry name" value="ANTITERMINATION NUSB DOMAIN-CONTAINING PROTEIN"/>
    <property type="match status" value="1"/>
</dbReference>
<evidence type="ECO:0000256" key="3">
    <source>
        <dbReference type="ARBA" id="ARBA00022884"/>
    </source>
</evidence>
<keyword evidence="5 6" id="KW-0804">Transcription</keyword>
<evidence type="ECO:0000256" key="1">
    <source>
        <dbReference type="ARBA" id="ARBA00005952"/>
    </source>
</evidence>
<comment type="function">
    <text evidence="6">Involved in transcription antitermination. Required for transcription of ribosomal RNA (rRNA) genes. Binds specifically to the boxA antiterminator sequence of the ribosomal RNA (rrn) operons.</text>
</comment>
<evidence type="ECO:0000256" key="6">
    <source>
        <dbReference type="HAMAP-Rule" id="MF_00073"/>
    </source>
</evidence>
<dbReference type="InterPro" id="IPR006027">
    <property type="entry name" value="NusB_RsmB_TIM44"/>
</dbReference>
<keyword evidence="3 6" id="KW-0694">RNA-binding</keyword>
<dbReference type="InterPro" id="IPR035926">
    <property type="entry name" value="NusB-like_sf"/>
</dbReference>
<name>A0ABV1HH46_9FIRM</name>
<gene>
    <name evidence="6 8" type="primary">nusB</name>
    <name evidence="8" type="ORF">WMO41_00325</name>
</gene>
<dbReference type="PANTHER" id="PTHR11078">
    <property type="entry name" value="N UTILIZATION SUBSTANCE PROTEIN B-RELATED"/>
    <property type="match status" value="1"/>
</dbReference>
<dbReference type="Gene3D" id="1.10.940.10">
    <property type="entry name" value="NusB-like"/>
    <property type="match status" value="1"/>
</dbReference>
<dbReference type="HAMAP" id="MF_00073">
    <property type="entry name" value="NusB"/>
    <property type="match status" value="1"/>
</dbReference>
<sequence>MTRREMREHCFKILFGVEFYPTEEIKAQVEQYFDAPQEDDVAENGTEEVVHNVEMKEVDRTFLTDRVEGIAGKIPELDARIDEVAQGWKTSRMGKVELTILRQAVYEMQYDSEVPSKVAINEAVNLAKKFGGKDSPAFINGVLAKLVTEE</sequence>
<dbReference type="RefSeq" id="WP_349228097.1">
    <property type="nucleotide sequence ID" value="NZ_JBBMFJ010000001.1"/>
</dbReference>
<dbReference type="SUPFAM" id="SSF48013">
    <property type="entry name" value="NusB-like"/>
    <property type="match status" value="1"/>
</dbReference>
<keyword evidence="2 6" id="KW-0889">Transcription antitermination</keyword>
<keyword evidence="4 6" id="KW-0805">Transcription regulation</keyword>
<evidence type="ECO:0000256" key="4">
    <source>
        <dbReference type="ARBA" id="ARBA00023015"/>
    </source>
</evidence>
<dbReference type="NCBIfam" id="TIGR01951">
    <property type="entry name" value="nusB"/>
    <property type="match status" value="1"/>
</dbReference>
<feature type="domain" description="NusB/RsmB/TIM44" evidence="7">
    <location>
        <begin position="5"/>
        <end position="146"/>
    </location>
</feature>